<evidence type="ECO:0000256" key="1">
    <source>
        <dbReference type="ARBA" id="ARBA00023157"/>
    </source>
</evidence>
<dbReference type="OrthoDB" id="546450at2759"/>
<comment type="similarity">
    <text evidence="2">Belongs to the peptidase S1 family. CLIP subfamily.</text>
</comment>
<sequence>MKLQVYIRYLLFILLVNFGRIDCNGCVIDATVDNQIKIRHERGVFDLLLGRFRTCGGCLCGRPNRKVARLLGGEYTESHEFPWLANIHIKSKLLVSGVLINDRYILTAASQLIGATAHEIKVSLGEYDRCNLDISSVNISIEFIILHPEFNLESNTHDLALIRLSRPTKFEKRISPICLPNPGSTYLGQVGTLVGWTKLKDQTDNAACRPRKLGLPILGQKECIKSGINAMNLHDDYGCIGIVGTNSLVCENDVGSSVQYRSYAGIYDLIGIIPSVNKCDDSPKPTVFTRVGPSLDWILQHTKDACYCTK</sequence>
<evidence type="ECO:0000313" key="6">
    <source>
        <dbReference type="Proteomes" id="UP000005205"/>
    </source>
</evidence>
<feature type="domain" description="Peptidase S1" evidence="4">
    <location>
        <begin position="70"/>
        <end position="303"/>
    </location>
</feature>
<keyword evidence="3" id="KW-0732">Signal</keyword>
<evidence type="ECO:0000256" key="3">
    <source>
        <dbReference type="SAM" id="SignalP"/>
    </source>
</evidence>
<dbReference type="InParanoid" id="A0A158P3A0"/>
<proteinExistence type="inferred from homology"/>
<dbReference type="KEGG" id="acep:105627587"/>
<dbReference type="FunFam" id="2.40.10.10:FF:000068">
    <property type="entry name" value="transmembrane protease serine 2"/>
    <property type="match status" value="1"/>
</dbReference>
<dbReference type="SUPFAM" id="SSF50494">
    <property type="entry name" value="Trypsin-like serine proteases"/>
    <property type="match status" value="1"/>
</dbReference>
<dbReference type="InterPro" id="IPR051487">
    <property type="entry name" value="Ser/Thr_Proteases_Immune/Dev"/>
</dbReference>
<dbReference type="GO" id="GO:0004252">
    <property type="term" value="F:serine-type endopeptidase activity"/>
    <property type="evidence" value="ECO:0007669"/>
    <property type="project" value="InterPro"/>
</dbReference>
<dbReference type="InterPro" id="IPR001254">
    <property type="entry name" value="Trypsin_dom"/>
</dbReference>
<dbReference type="SMART" id="SM00020">
    <property type="entry name" value="Tryp_SPc"/>
    <property type="match status" value="1"/>
</dbReference>
<dbReference type="Proteomes" id="UP000005205">
    <property type="component" value="Unassembled WGS sequence"/>
</dbReference>
<reference evidence="6" key="1">
    <citation type="journal article" date="2011" name="PLoS Genet.">
        <title>The genome sequence of the leaf-cutter ant Atta cephalotes reveals insights into its obligate symbiotic lifestyle.</title>
        <authorList>
            <person name="Suen G."/>
            <person name="Teiling C."/>
            <person name="Li L."/>
            <person name="Holt C."/>
            <person name="Abouheif E."/>
            <person name="Bornberg-Bauer E."/>
            <person name="Bouffard P."/>
            <person name="Caldera E.J."/>
            <person name="Cash E."/>
            <person name="Cavanaugh A."/>
            <person name="Denas O."/>
            <person name="Elhaik E."/>
            <person name="Fave M.J."/>
            <person name="Gadau J."/>
            <person name="Gibson J.D."/>
            <person name="Graur D."/>
            <person name="Grubbs K.J."/>
            <person name="Hagen D.E."/>
            <person name="Harkins T.T."/>
            <person name="Helmkampf M."/>
            <person name="Hu H."/>
            <person name="Johnson B.R."/>
            <person name="Kim J."/>
            <person name="Marsh S.E."/>
            <person name="Moeller J.A."/>
            <person name="Munoz-Torres M.C."/>
            <person name="Murphy M.C."/>
            <person name="Naughton M.C."/>
            <person name="Nigam S."/>
            <person name="Overson R."/>
            <person name="Rajakumar R."/>
            <person name="Reese J.T."/>
            <person name="Scott J.J."/>
            <person name="Smith C.R."/>
            <person name="Tao S."/>
            <person name="Tsutsui N.D."/>
            <person name="Viljakainen L."/>
            <person name="Wissler L."/>
            <person name="Yandell M.D."/>
            <person name="Zimmer F."/>
            <person name="Taylor J."/>
            <person name="Slater S.C."/>
            <person name="Clifton S.W."/>
            <person name="Warren W.C."/>
            <person name="Elsik C.G."/>
            <person name="Smith C.D."/>
            <person name="Weinstock G.M."/>
            <person name="Gerardo N.M."/>
            <person name="Currie C.R."/>
        </authorList>
    </citation>
    <scope>NUCLEOTIDE SEQUENCE [LARGE SCALE GENOMIC DNA]</scope>
</reference>
<evidence type="ECO:0000313" key="5">
    <source>
        <dbReference type="EnsemblMetazoa" id="XP_012064258.1"/>
    </source>
</evidence>
<name>A0A158P3A0_ATTCE</name>
<feature type="signal peptide" evidence="3">
    <location>
        <begin position="1"/>
        <end position="23"/>
    </location>
</feature>
<gene>
    <name evidence="5" type="primary">105627587</name>
</gene>
<dbReference type="Pfam" id="PF00089">
    <property type="entry name" value="Trypsin"/>
    <property type="match status" value="1"/>
</dbReference>
<evidence type="ECO:0000259" key="4">
    <source>
        <dbReference type="PROSITE" id="PS50240"/>
    </source>
</evidence>
<dbReference type="InterPro" id="IPR043504">
    <property type="entry name" value="Peptidase_S1_PA_chymotrypsin"/>
</dbReference>
<protein>
    <recommendedName>
        <fullName evidence="4">Peptidase S1 domain-containing protein</fullName>
    </recommendedName>
</protein>
<accession>A0A158P3A0</accession>
<dbReference type="CDD" id="cd00190">
    <property type="entry name" value="Tryp_SPc"/>
    <property type="match status" value="1"/>
</dbReference>
<dbReference type="AlphaFoldDB" id="A0A158P3A0"/>
<dbReference type="PANTHER" id="PTHR24256">
    <property type="entry name" value="TRYPTASE-RELATED"/>
    <property type="match status" value="1"/>
</dbReference>
<keyword evidence="6" id="KW-1185">Reference proteome</keyword>
<organism evidence="5 6">
    <name type="scientific">Atta cephalotes</name>
    <name type="common">Leafcutter ant</name>
    <dbReference type="NCBI Taxonomy" id="12957"/>
    <lineage>
        <taxon>Eukaryota</taxon>
        <taxon>Metazoa</taxon>
        <taxon>Ecdysozoa</taxon>
        <taxon>Arthropoda</taxon>
        <taxon>Hexapoda</taxon>
        <taxon>Insecta</taxon>
        <taxon>Pterygota</taxon>
        <taxon>Neoptera</taxon>
        <taxon>Endopterygota</taxon>
        <taxon>Hymenoptera</taxon>
        <taxon>Apocrita</taxon>
        <taxon>Aculeata</taxon>
        <taxon>Formicoidea</taxon>
        <taxon>Formicidae</taxon>
        <taxon>Myrmicinae</taxon>
        <taxon>Atta</taxon>
    </lineage>
</organism>
<dbReference type="InterPro" id="IPR009003">
    <property type="entry name" value="Peptidase_S1_PA"/>
</dbReference>
<dbReference type="eggNOG" id="KOG3627">
    <property type="taxonomic scope" value="Eukaryota"/>
</dbReference>
<feature type="chain" id="PRO_5007629942" description="Peptidase S1 domain-containing protein" evidence="3">
    <location>
        <begin position="24"/>
        <end position="310"/>
    </location>
</feature>
<evidence type="ECO:0000256" key="2">
    <source>
        <dbReference type="ARBA" id="ARBA00024195"/>
    </source>
</evidence>
<dbReference type="GO" id="GO:0006508">
    <property type="term" value="P:proteolysis"/>
    <property type="evidence" value="ECO:0007669"/>
    <property type="project" value="InterPro"/>
</dbReference>
<dbReference type="EnsemblMetazoa" id="XM_012208868.1">
    <property type="protein sequence ID" value="XP_012064258.1"/>
    <property type="gene ID" value="LOC105627587"/>
</dbReference>
<keyword evidence="1" id="KW-1015">Disulfide bond</keyword>
<dbReference type="PROSITE" id="PS50240">
    <property type="entry name" value="TRYPSIN_DOM"/>
    <property type="match status" value="1"/>
</dbReference>
<dbReference type="EMBL" id="ADTU01007955">
    <property type="status" value="NOT_ANNOTATED_CDS"/>
    <property type="molecule type" value="Genomic_DNA"/>
</dbReference>
<dbReference type="Gene3D" id="2.40.10.10">
    <property type="entry name" value="Trypsin-like serine proteases"/>
    <property type="match status" value="1"/>
</dbReference>
<dbReference type="STRING" id="12957.A0A158P3A0"/>
<reference evidence="5" key="2">
    <citation type="submission" date="2016-04" db="UniProtKB">
        <authorList>
            <consortium name="EnsemblMetazoa"/>
        </authorList>
    </citation>
    <scope>IDENTIFICATION</scope>
</reference>